<evidence type="ECO:0000259" key="5">
    <source>
        <dbReference type="Pfam" id="PF01103"/>
    </source>
</evidence>
<evidence type="ECO:0000256" key="4">
    <source>
        <dbReference type="SAM" id="SignalP"/>
    </source>
</evidence>
<feature type="region of interest" description="Disordered" evidence="3">
    <location>
        <begin position="185"/>
        <end position="221"/>
    </location>
</feature>
<dbReference type="RefSeq" id="WP_021707442.1">
    <property type="nucleotide sequence ID" value="NZ_BATJ01000031.1"/>
</dbReference>
<feature type="domain" description="Bacterial surface antigen (D15)" evidence="5">
    <location>
        <begin position="179"/>
        <end position="368"/>
    </location>
</feature>
<keyword evidence="2" id="KW-0472">Membrane</keyword>
<keyword evidence="7" id="KW-1185">Reference proteome</keyword>
<dbReference type="AlphaFoldDB" id="U3BIL8"/>
<comment type="caution">
    <text evidence="6">The sequence shown here is derived from an EMBL/GenBank/DDBJ whole genome shotgun (WGS) entry which is preliminary data.</text>
</comment>
<evidence type="ECO:0000313" key="6">
    <source>
        <dbReference type="EMBL" id="GAD69479.1"/>
    </source>
</evidence>
<organism evidence="6 7">
    <name type="scientific">Vibrio proteolyticus NBRC 13287</name>
    <dbReference type="NCBI Taxonomy" id="1219065"/>
    <lineage>
        <taxon>Bacteria</taxon>
        <taxon>Pseudomonadati</taxon>
        <taxon>Pseudomonadota</taxon>
        <taxon>Gammaproteobacteria</taxon>
        <taxon>Vibrionales</taxon>
        <taxon>Vibrionaceae</taxon>
        <taxon>Vibrio</taxon>
    </lineage>
</organism>
<reference evidence="6 7" key="1">
    <citation type="submission" date="2013-09" db="EMBL/GenBank/DDBJ databases">
        <title>Whole genome shotgun sequence of Vibrio proteolyticus NBRC 13287.</title>
        <authorList>
            <person name="Isaki S."/>
            <person name="Hosoyama A."/>
            <person name="Numata M."/>
            <person name="Hashimoto M."/>
            <person name="Hosoyama Y."/>
            <person name="Tsuchikane K."/>
            <person name="Noguchi M."/>
            <person name="Hirakata S."/>
            <person name="Ichikawa N."/>
            <person name="Ohji S."/>
            <person name="Yamazoe A."/>
            <person name="Fujita N."/>
        </authorList>
    </citation>
    <scope>NUCLEOTIDE SEQUENCE [LARGE SCALE GENOMIC DNA]</scope>
    <source>
        <strain evidence="6 7">NBRC 13287</strain>
    </source>
</reference>
<comment type="subcellular location">
    <subcellularLocation>
        <location evidence="1">Membrane</location>
    </subcellularLocation>
</comment>
<keyword evidence="4" id="KW-0732">Signal</keyword>
<evidence type="ECO:0000313" key="7">
    <source>
        <dbReference type="Proteomes" id="UP000016570"/>
    </source>
</evidence>
<gene>
    <name evidence="6" type="ORF">VPR01S_31_00100</name>
</gene>
<feature type="chain" id="PRO_5004640310" description="Bacterial surface antigen (D15) domain-containing protein" evidence="4">
    <location>
        <begin position="24"/>
        <end position="395"/>
    </location>
</feature>
<accession>U3BIL8</accession>
<dbReference type="Pfam" id="PF01103">
    <property type="entry name" value="Omp85"/>
    <property type="match status" value="1"/>
</dbReference>
<dbReference type="STRING" id="1219065.VPR01S_31_00100"/>
<dbReference type="GO" id="GO:0019867">
    <property type="term" value="C:outer membrane"/>
    <property type="evidence" value="ECO:0007669"/>
    <property type="project" value="InterPro"/>
</dbReference>
<dbReference type="eggNOG" id="COG4775">
    <property type="taxonomic scope" value="Bacteria"/>
</dbReference>
<dbReference type="Gene3D" id="2.40.160.50">
    <property type="entry name" value="membrane protein fhac: a member of the omp85/tpsb transporter family"/>
    <property type="match status" value="1"/>
</dbReference>
<feature type="signal peptide" evidence="4">
    <location>
        <begin position="1"/>
        <end position="23"/>
    </location>
</feature>
<evidence type="ECO:0000256" key="1">
    <source>
        <dbReference type="ARBA" id="ARBA00004370"/>
    </source>
</evidence>
<dbReference type="InterPro" id="IPR000184">
    <property type="entry name" value="Bac_surfAg_D15"/>
</dbReference>
<proteinExistence type="predicted"/>
<protein>
    <recommendedName>
        <fullName evidence="5">Bacterial surface antigen (D15) domain-containing protein</fullName>
    </recommendedName>
</protein>
<feature type="compositionally biased region" description="Polar residues" evidence="3">
    <location>
        <begin position="205"/>
        <end position="221"/>
    </location>
</feature>
<evidence type="ECO:0000256" key="3">
    <source>
        <dbReference type="SAM" id="MobiDB-lite"/>
    </source>
</evidence>
<evidence type="ECO:0000256" key="2">
    <source>
        <dbReference type="ARBA" id="ARBA00023136"/>
    </source>
</evidence>
<name>U3BIL8_VIBPR</name>
<dbReference type="EMBL" id="BATJ01000031">
    <property type="protein sequence ID" value="GAD69479.1"/>
    <property type="molecule type" value="Genomic_DNA"/>
</dbReference>
<dbReference type="Proteomes" id="UP000016570">
    <property type="component" value="Unassembled WGS sequence"/>
</dbReference>
<sequence length="395" mass="44463">MKTFTLLTLAIFASVFVSAPARSQEKDRAVVPFFFSTDTLGTTLGLAGVAKGVGQKQAALFGMGLYSGKDSYIGYFAALNYALHDTLLVNTQMYQARYNDTPYYLADQGRNDASIDDATLTSGLERKYQLELRFLLPWGLVEQQGMAGLFRPQRSVSTASPLDSGVSSVTLMPFYSSRALEHDTQSDSSTGLKLTFDWDNRDNPRNATQGSQTSLAITSGTGETSHPWVKWELENSQFFSFGPLGDWFKQQVLALDFYTADTPSWEHCDNTACARPPEQEQVRLGGLYRLRGYSGGRYHDRAAVHYSLEYRVLPEWQPLNDIPLINYYDMPWWQWVLFADVGRVADEYDLQTLHQDMRWSVGGAIRFQVEGVVVRAELAKAADEDSFRVMINQPF</sequence>